<dbReference type="RefSeq" id="WP_015664635.1">
    <property type="nucleotide sequence ID" value="NC_020453.1"/>
</dbReference>
<keyword evidence="3 4" id="KW-0067">ATP-binding</keyword>
<evidence type="ECO:0000259" key="6">
    <source>
        <dbReference type="SMART" id="SM01073"/>
    </source>
</evidence>
<evidence type="ECO:0000256" key="1">
    <source>
        <dbReference type="ARBA" id="ARBA00022737"/>
    </source>
</evidence>
<dbReference type="PROSITE" id="PS00674">
    <property type="entry name" value="AAA"/>
    <property type="match status" value="2"/>
</dbReference>
<keyword evidence="8" id="KW-1185">Reference proteome</keyword>
<feature type="domain" description="CDC48 N-terminal subdomain" evidence="6">
    <location>
        <begin position="2"/>
        <end position="87"/>
    </location>
</feature>
<dbReference type="GO" id="GO:0005737">
    <property type="term" value="C:cytoplasm"/>
    <property type="evidence" value="ECO:0007669"/>
    <property type="project" value="UniProtKB-ARBA"/>
</dbReference>
<gene>
    <name evidence="7" type="ORF">S58_14960</name>
</gene>
<dbReference type="Gene3D" id="2.40.40.20">
    <property type="match status" value="1"/>
</dbReference>
<sequence length="709" mass="75536">MQRTVAEARAGDAGRGIIRLDPSDLALLGLSIGDVVEIRGRHCAYGRALPTHPDQRGLGRVLIDGTGRTNAGAGLGDLVSLVAAHTRPADEVTIAFDGFRPPRPGLFARRVSDAFRDMTVAAGHVVRLRLIGGRDLSGRICATSPEGAVVISRDTRITFAAASGEAPPRTICYEDLGGLSRELARVREMIELPIRRPDLFARLGIEAPKGVLLSGPPGTGKTLLARAVAQECEAAFFQIDGPEIVSKHYGDSEAKLRSIFQKAQARAPAIIFIDEIDAIAPQRARLGGDRQLEGRLVAQLLTLLDGVSSRGLVIVMAATNLPDNLDPALRRPGRLDREIAIGVPDRGGRLEILAIHTRGVPLGPDVDLEQIAGATHGFVGADLAALVREAGMAALRRAAAFDSSALDGISLEDLCIGRADFDTALSEVRPSAIREVYTDVPRVRWSEIGGMAEIKQELIEAVIWPITKSSLFADLGVRPAKGVLLTGPPGTGKTLLARALASEAQVNFIAVRGPELLDRFVGESERAVRDVFVKARATSPTIIFFDEIDSLAPVRGLSGAVSDRVVAQLLTEIDGIEELKGVFLLAATNRIDQVDPALLRPGRFDRVFEVPSPDCATRAQILDVQSARLPLGPDVDLGGIAASTEGFVGAELAAICQEAGRMALRRAVARSSDAPIVIEQADLLAASNLVGCGRSIRTSRQATPRRRFW</sequence>
<keyword evidence="2 4" id="KW-0547">Nucleotide-binding</keyword>
<feature type="domain" description="AAA+ ATPase" evidence="5">
    <location>
        <begin position="479"/>
        <end position="614"/>
    </location>
</feature>
<dbReference type="SUPFAM" id="SSF50692">
    <property type="entry name" value="ADC-like"/>
    <property type="match status" value="1"/>
</dbReference>
<evidence type="ECO:0000313" key="8">
    <source>
        <dbReference type="Proteomes" id="UP000011841"/>
    </source>
</evidence>
<keyword evidence="7" id="KW-0132">Cell division</keyword>
<dbReference type="Pfam" id="PF00004">
    <property type="entry name" value="AAA"/>
    <property type="match status" value="2"/>
</dbReference>
<dbReference type="eggNOG" id="COG1222">
    <property type="taxonomic scope" value="Bacteria"/>
</dbReference>
<dbReference type="GO" id="GO:0051301">
    <property type="term" value="P:cell division"/>
    <property type="evidence" value="ECO:0007669"/>
    <property type="project" value="UniProtKB-KW"/>
</dbReference>
<dbReference type="InterPro" id="IPR003960">
    <property type="entry name" value="ATPase_AAA_CS"/>
</dbReference>
<dbReference type="FunFam" id="3.40.50.300:FF:000012">
    <property type="entry name" value="Transitional endoplasmic reticulum ATPase"/>
    <property type="match status" value="1"/>
</dbReference>
<dbReference type="Pfam" id="PF02359">
    <property type="entry name" value="CDC48_N"/>
    <property type="match status" value="1"/>
</dbReference>
<dbReference type="EMBL" id="AP012603">
    <property type="protein sequence ID" value="BAM87504.1"/>
    <property type="molecule type" value="Genomic_DNA"/>
</dbReference>
<dbReference type="InterPro" id="IPR003593">
    <property type="entry name" value="AAA+_ATPase"/>
</dbReference>
<evidence type="ECO:0000313" key="7">
    <source>
        <dbReference type="EMBL" id="BAM87504.1"/>
    </source>
</evidence>
<dbReference type="PATRIC" id="fig|1245469.3.peg.1533"/>
<evidence type="ECO:0000256" key="2">
    <source>
        <dbReference type="ARBA" id="ARBA00022741"/>
    </source>
</evidence>
<dbReference type="InterPro" id="IPR003959">
    <property type="entry name" value="ATPase_AAA_core"/>
</dbReference>
<dbReference type="Gene3D" id="1.10.8.60">
    <property type="match status" value="2"/>
</dbReference>
<evidence type="ECO:0000256" key="4">
    <source>
        <dbReference type="RuleBase" id="RU003651"/>
    </source>
</evidence>
<dbReference type="InterPro" id="IPR027417">
    <property type="entry name" value="P-loop_NTPase"/>
</dbReference>
<dbReference type="GO" id="GO:0005524">
    <property type="term" value="F:ATP binding"/>
    <property type="evidence" value="ECO:0007669"/>
    <property type="project" value="UniProtKB-KW"/>
</dbReference>
<evidence type="ECO:0000256" key="3">
    <source>
        <dbReference type="ARBA" id="ARBA00022840"/>
    </source>
</evidence>
<dbReference type="Gene3D" id="3.40.50.300">
    <property type="entry name" value="P-loop containing nucleotide triphosphate hydrolases"/>
    <property type="match status" value="2"/>
</dbReference>
<dbReference type="CDD" id="cd19503">
    <property type="entry name" value="RecA-like_CDC48_NLV2_r1-like"/>
    <property type="match status" value="1"/>
</dbReference>
<dbReference type="SMART" id="SM00382">
    <property type="entry name" value="AAA"/>
    <property type="match status" value="2"/>
</dbReference>
<keyword evidence="7" id="KW-0131">Cell cycle</keyword>
<dbReference type="GeneID" id="301815436"/>
<reference evidence="7 8" key="1">
    <citation type="journal article" date="2013" name="Appl. Environ. Microbiol.">
        <title>Genome analysis suggests that the soil oligotrophic bacterium Agromonas oligotrophica (Bradyrhizobium oligotrophicum) is a nitrogen-fixing symbiont of Aeschynomene indica.</title>
        <authorList>
            <person name="Okubo T."/>
            <person name="Fukushima S."/>
            <person name="Itakura M."/>
            <person name="Oshima K."/>
            <person name="Longtonglang A."/>
            <person name="Teaumroong N."/>
            <person name="Mitsui H."/>
            <person name="Hattori M."/>
            <person name="Hattori R."/>
            <person name="Hattori T."/>
            <person name="Minamisawa K."/>
        </authorList>
    </citation>
    <scope>NUCLEOTIDE SEQUENCE [LARGE SCALE GENOMIC DNA]</scope>
    <source>
        <strain evidence="7 8">S58</strain>
    </source>
</reference>
<feature type="domain" description="AAA+ ATPase" evidence="5">
    <location>
        <begin position="207"/>
        <end position="345"/>
    </location>
</feature>
<dbReference type="PANTHER" id="PTHR23077:SF171">
    <property type="entry name" value="NUCLEAR VALOSIN-CONTAINING PROTEIN-LIKE"/>
    <property type="match status" value="1"/>
</dbReference>
<dbReference type="Pfam" id="PF17862">
    <property type="entry name" value="AAA_lid_3"/>
    <property type="match status" value="2"/>
</dbReference>
<dbReference type="GO" id="GO:0016887">
    <property type="term" value="F:ATP hydrolysis activity"/>
    <property type="evidence" value="ECO:0007669"/>
    <property type="project" value="InterPro"/>
</dbReference>
<dbReference type="InterPro" id="IPR009010">
    <property type="entry name" value="Asp_de-COase-like_dom_sf"/>
</dbReference>
<dbReference type="Proteomes" id="UP000011841">
    <property type="component" value="Chromosome"/>
</dbReference>
<dbReference type="InterPro" id="IPR041569">
    <property type="entry name" value="AAA_lid_3"/>
</dbReference>
<protein>
    <submittedName>
        <fullName evidence="7">Cell division cycle protein 48 homolog AF_1297</fullName>
    </submittedName>
</protein>
<keyword evidence="1" id="KW-0677">Repeat</keyword>
<dbReference type="PANTHER" id="PTHR23077">
    <property type="entry name" value="AAA-FAMILY ATPASE"/>
    <property type="match status" value="1"/>
</dbReference>
<dbReference type="AlphaFoldDB" id="M4Z362"/>
<name>M4Z362_9BRAD</name>
<proteinExistence type="inferred from homology"/>
<dbReference type="InterPro" id="IPR050168">
    <property type="entry name" value="AAA_ATPase_domain"/>
</dbReference>
<dbReference type="STRING" id="1245469.S58_14960"/>
<dbReference type="SMART" id="SM01073">
    <property type="entry name" value="CDC48_N"/>
    <property type="match status" value="1"/>
</dbReference>
<evidence type="ECO:0000259" key="5">
    <source>
        <dbReference type="SMART" id="SM00382"/>
    </source>
</evidence>
<accession>M4Z362</accession>
<dbReference type="FunFam" id="3.40.50.300:FF:000018">
    <property type="entry name" value="Cell division control 48"/>
    <property type="match status" value="1"/>
</dbReference>
<dbReference type="InterPro" id="IPR003338">
    <property type="entry name" value="CDC4_N-term_subdom"/>
</dbReference>
<dbReference type="HOGENOM" id="CLU_000688_12_2_5"/>
<comment type="similarity">
    <text evidence="4">Belongs to the AAA ATPase family.</text>
</comment>
<dbReference type="FunFam" id="2.40.40.20:FF:000007">
    <property type="entry name" value="AAA family ATPase"/>
    <property type="match status" value="1"/>
</dbReference>
<dbReference type="KEGG" id="aol:S58_14960"/>
<organism evidence="7 8">
    <name type="scientific">Bradyrhizobium oligotrophicum S58</name>
    <dbReference type="NCBI Taxonomy" id="1245469"/>
    <lineage>
        <taxon>Bacteria</taxon>
        <taxon>Pseudomonadati</taxon>
        <taxon>Pseudomonadota</taxon>
        <taxon>Alphaproteobacteria</taxon>
        <taxon>Hyphomicrobiales</taxon>
        <taxon>Nitrobacteraceae</taxon>
        <taxon>Bradyrhizobium</taxon>
    </lineage>
</organism>
<dbReference type="SUPFAM" id="SSF52540">
    <property type="entry name" value="P-loop containing nucleoside triphosphate hydrolases"/>
    <property type="match status" value="2"/>
</dbReference>